<organism evidence="8 9">
    <name type="scientific">Spiroplasma gladiatoris</name>
    <dbReference type="NCBI Taxonomy" id="2143"/>
    <lineage>
        <taxon>Bacteria</taxon>
        <taxon>Bacillati</taxon>
        <taxon>Mycoplasmatota</taxon>
        <taxon>Mollicutes</taxon>
        <taxon>Entomoplasmatales</taxon>
        <taxon>Spiroplasmataceae</taxon>
        <taxon>Spiroplasma</taxon>
    </lineage>
</organism>
<reference evidence="8 9" key="1">
    <citation type="submission" date="2019-03" db="EMBL/GenBank/DDBJ databases">
        <title>Complete genome sequence of Spiroplasma gladiatoris TG-1 (DSM 22552).</title>
        <authorList>
            <person name="Lin Y.-C."/>
            <person name="Chou L."/>
            <person name="Kuo C.-H."/>
        </authorList>
    </citation>
    <scope>NUCLEOTIDE SEQUENCE [LARGE SCALE GENOMIC DNA]</scope>
    <source>
        <strain evidence="8 9">TG-1</strain>
    </source>
</reference>
<dbReference type="Pfam" id="PF02609">
    <property type="entry name" value="Exonuc_VII_S"/>
    <property type="match status" value="1"/>
</dbReference>
<feature type="coiled-coil region" evidence="7">
    <location>
        <begin position="27"/>
        <end position="61"/>
    </location>
</feature>
<evidence type="ECO:0000256" key="1">
    <source>
        <dbReference type="ARBA" id="ARBA00009998"/>
    </source>
</evidence>
<evidence type="ECO:0000256" key="5">
    <source>
        <dbReference type="ARBA" id="ARBA00022839"/>
    </source>
</evidence>
<evidence type="ECO:0000256" key="4">
    <source>
        <dbReference type="ARBA" id="ARBA00022801"/>
    </source>
</evidence>
<evidence type="ECO:0000256" key="6">
    <source>
        <dbReference type="NCBIfam" id="TIGR01280"/>
    </source>
</evidence>
<keyword evidence="2" id="KW-0963">Cytoplasm</keyword>
<keyword evidence="5" id="KW-0269">Exonuclease</keyword>
<dbReference type="AlphaFoldDB" id="A0A4P7AJ73"/>
<keyword evidence="3" id="KW-0540">Nuclease</keyword>
<dbReference type="GO" id="GO:0006308">
    <property type="term" value="P:DNA catabolic process"/>
    <property type="evidence" value="ECO:0007669"/>
    <property type="project" value="UniProtKB-UniRule"/>
</dbReference>
<dbReference type="InterPro" id="IPR037004">
    <property type="entry name" value="Exonuc_VII_ssu_sf"/>
</dbReference>
<protein>
    <recommendedName>
        <fullName evidence="6">Exodeoxyribonuclease VII small subunit</fullName>
        <ecNumber evidence="6">3.1.11.6</ecNumber>
    </recommendedName>
</protein>
<dbReference type="OrthoDB" id="390016at2"/>
<dbReference type="Proteomes" id="UP000294309">
    <property type="component" value="Chromosome"/>
</dbReference>
<proteinExistence type="inferred from homology"/>
<dbReference type="Gene3D" id="1.10.287.1040">
    <property type="entry name" value="Exonuclease VII, small subunit"/>
    <property type="match status" value="1"/>
</dbReference>
<dbReference type="KEGG" id="sgq:SGLAD_v1c05070"/>
<evidence type="ECO:0000313" key="8">
    <source>
        <dbReference type="EMBL" id="QBQ07706.1"/>
    </source>
</evidence>
<evidence type="ECO:0000256" key="2">
    <source>
        <dbReference type="ARBA" id="ARBA00022490"/>
    </source>
</evidence>
<evidence type="ECO:0000256" key="3">
    <source>
        <dbReference type="ARBA" id="ARBA00022722"/>
    </source>
</evidence>
<dbReference type="NCBIfam" id="TIGR01280">
    <property type="entry name" value="xseB"/>
    <property type="match status" value="1"/>
</dbReference>
<name>A0A4P7AJ73_9MOLU</name>
<keyword evidence="9" id="KW-1185">Reference proteome</keyword>
<dbReference type="GO" id="GO:0008855">
    <property type="term" value="F:exodeoxyribonuclease VII activity"/>
    <property type="evidence" value="ECO:0007669"/>
    <property type="project" value="UniProtKB-UniRule"/>
</dbReference>
<comment type="similarity">
    <text evidence="1">Belongs to the XseB family.</text>
</comment>
<dbReference type="EC" id="3.1.11.6" evidence="6"/>
<sequence length="68" mass="7919">MENKSFKETLETIRNISNKLNEPSTSMEEAIVLYKQGTEMIKQAEEQLTKIEGEVKKVLENNQLEDFK</sequence>
<accession>A0A4P7AJ73</accession>
<dbReference type="EMBL" id="CP038013">
    <property type="protein sequence ID" value="QBQ07706.1"/>
    <property type="molecule type" value="Genomic_DNA"/>
</dbReference>
<dbReference type="SUPFAM" id="SSF116842">
    <property type="entry name" value="XseB-like"/>
    <property type="match status" value="1"/>
</dbReference>
<dbReference type="GO" id="GO:0009318">
    <property type="term" value="C:exodeoxyribonuclease VII complex"/>
    <property type="evidence" value="ECO:0007669"/>
    <property type="project" value="UniProtKB-UniRule"/>
</dbReference>
<keyword evidence="7" id="KW-0175">Coiled coil</keyword>
<dbReference type="RefSeq" id="WP_134297495.1">
    <property type="nucleotide sequence ID" value="NZ_CP038013.1"/>
</dbReference>
<dbReference type="InterPro" id="IPR003761">
    <property type="entry name" value="Exonuc_VII_S"/>
</dbReference>
<evidence type="ECO:0000313" key="9">
    <source>
        <dbReference type="Proteomes" id="UP000294309"/>
    </source>
</evidence>
<keyword evidence="4" id="KW-0378">Hydrolase</keyword>
<gene>
    <name evidence="8" type="primary">xseB</name>
    <name evidence="8" type="ORF">SGLAD_v1c05070</name>
</gene>
<evidence type="ECO:0000256" key="7">
    <source>
        <dbReference type="SAM" id="Coils"/>
    </source>
</evidence>